<keyword evidence="2" id="KW-0479">Metal-binding</keyword>
<dbReference type="Gene3D" id="3.30.160.60">
    <property type="entry name" value="Classic Zinc Finger"/>
    <property type="match status" value="4"/>
</dbReference>
<dbReference type="InterPro" id="IPR036236">
    <property type="entry name" value="Znf_C2H2_sf"/>
</dbReference>
<reference evidence="13" key="1">
    <citation type="submission" date="2015-09" db="EMBL/GenBank/DDBJ databases">
        <title>Scylla olivacea transcriptome.</title>
        <authorList>
            <person name="Ikhwanuddin M."/>
        </authorList>
    </citation>
    <scope>NUCLEOTIDE SEQUENCE</scope>
</reference>
<sequence>MMASDGMLSLSWNNHKATFCHILSTLREKERYTDVTLACEGKFYPVHKLVLSTCSEYFEKMFEHTPCKHPVVVLKDIKCADMEALLSYMYDGVVSVLQQDLARLIKAAELLQIKGLAVPDEPPLKELSKKNAYPWSSRDDRSSPHPKRRRREDMMTSTSQGSSLPPPESPPSSPQHHQESNQSWDHSKSHSQDQREDGVDQRVGDPVEPAVEFSSPKQEASHNQEPVDESLVKEEVIEGSEDNQGEGMDSRIEYGGMGGGDSNTGGEEQGSKFPHQLDTKHPQPLHEAVVEALAGPSGMQGWLGTGELGGGFSMLEGYSEDGNQEVHPASTGPHGTQQSHQMVGLISGDTRKSRRGAVGKLHQCPFCKYSAVRKDHITKHIRTHTGEKPFSCPFCTYGAASKDNLKLHIRTHTGEKPFNCPYCPFRAARKDSLQIHIRIHTGEKPYTCSKCPYRSSQKNALMCHMLKHGP</sequence>
<evidence type="ECO:0000256" key="8">
    <source>
        <dbReference type="ARBA" id="ARBA00037382"/>
    </source>
</evidence>
<evidence type="ECO:0000256" key="9">
    <source>
        <dbReference type="PROSITE-ProRule" id="PRU00042"/>
    </source>
</evidence>
<dbReference type="CDD" id="cd18315">
    <property type="entry name" value="BTB_POZ_BAB-like"/>
    <property type="match status" value="1"/>
</dbReference>
<keyword evidence="4" id="KW-0221">Differentiation</keyword>
<dbReference type="EMBL" id="GDRN01088755">
    <property type="protein sequence ID" value="JAI60785.1"/>
    <property type="molecule type" value="Transcribed_RNA"/>
</dbReference>
<dbReference type="AlphaFoldDB" id="A0A0P4W6A1"/>
<dbReference type="InterPro" id="IPR051095">
    <property type="entry name" value="Dros_DevTransReg"/>
</dbReference>
<dbReference type="FunFam" id="3.30.160.60:FF:002343">
    <property type="entry name" value="Zinc finger protein 33A"/>
    <property type="match status" value="1"/>
</dbReference>
<evidence type="ECO:0000313" key="13">
    <source>
        <dbReference type="EMBL" id="JAI60785.1"/>
    </source>
</evidence>
<evidence type="ECO:0000256" key="1">
    <source>
        <dbReference type="ARBA" id="ARBA00022473"/>
    </source>
</evidence>
<dbReference type="GO" id="GO:0035167">
    <property type="term" value="P:larval lymph gland hemopoiesis"/>
    <property type="evidence" value="ECO:0007669"/>
    <property type="project" value="UniProtKB-ARBA"/>
</dbReference>
<dbReference type="GO" id="GO:0045467">
    <property type="term" value="P:R7 cell development"/>
    <property type="evidence" value="ECO:0007669"/>
    <property type="project" value="UniProtKB-ARBA"/>
</dbReference>
<dbReference type="GO" id="GO:0007464">
    <property type="term" value="P:R3/R4 cell fate commitment"/>
    <property type="evidence" value="ECO:0007669"/>
    <property type="project" value="UniProtKB-ARBA"/>
</dbReference>
<name>A0A0P4W6A1_SCYOL</name>
<dbReference type="InterPro" id="IPR011333">
    <property type="entry name" value="SKP1/BTB/POZ_sf"/>
</dbReference>
<dbReference type="GO" id="GO:0005634">
    <property type="term" value="C:nucleus"/>
    <property type="evidence" value="ECO:0007669"/>
    <property type="project" value="TreeGrafter"/>
</dbReference>
<dbReference type="PANTHER" id="PTHR23110">
    <property type="entry name" value="BTB DOMAIN TRANSCRIPTION FACTOR"/>
    <property type="match status" value="1"/>
</dbReference>
<dbReference type="Gene3D" id="3.30.710.10">
    <property type="entry name" value="Potassium Channel Kv1.1, Chain A"/>
    <property type="match status" value="1"/>
</dbReference>
<organism evidence="13">
    <name type="scientific">Scylla olivacea</name>
    <name type="common">Orange mud crab</name>
    <name type="synonym">Cancer olivacea</name>
    <dbReference type="NCBI Taxonomy" id="85551"/>
    <lineage>
        <taxon>Eukaryota</taxon>
        <taxon>Metazoa</taxon>
        <taxon>Ecdysozoa</taxon>
        <taxon>Arthropoda</taxon>
        <taxon>Crustacea</taxon>
        <taxon>Multicrustacea</taxon>
        <taxon>Malacostraca</taxon>
        <taxon>Eumalacostraca</taxon>
        <taxon>Eucarida</taxon>
        <taxon>Decapoda</taxon>
        <taxon>Pleocyemata</taxon>
        <taxon>Brachyura</taxon>
        <taxon>Eubrachyura</taxon>
        <taxon>Portunoidea</taxon>
        <taxon>Portunidae</taxon>
        <taxon>Portuninae</taxon>
        <taxon>Scylla</taxon>
    </lineage>
</organism>
<dbReference type="FunFam" id="3.30.160.60:FF:000446">
    <property type="entry name" value="Zinc finger protein"/>
    <property type="match status" value="1"/>
</dbReference>
<feature type="domain" description="BTB" evidence="11">
    <location>
        <begin position="33"/>
        <end position="98"/>
    </location>
</feature>
<dbReference type="GO" id="GO:0008270">
    <property type="term" value="F:zinc ion binding"/>
    <property type="evidence" value="ECO:0007669"/>
    <property type="project" value="UniProtKB-KW"/>
</dbReference>
<dbReference type="GO" id="GO:0006357">
    <property type="term" value="P:regulation of transcription by RNA polymerase II"/>
    <property type="evidence" value="ECO:0007669"/>
    <property type="project" value="TreeGrafter"/>
</dbReference>
<keyword evidence="1" id="KW-0217">Developmental protein</keyword>
<dbReference type="PROSITE" id="PS50097">
    <property type="entry name" value="BTB"/>
    <property type="match status" value="1"/>
</dbReference>
<keyword evidence="5" id="KW-0862">Zinc</keyword>
<dbReference type="SUPFAM" id="SSF57667">
    <property type="entry name" value="beta-beta-alpha zinc fingers"/>
    <property type="match status" value="2"/>
</dbReference>
<accession>A0A0P4W6A1</accession>
<keyword evidence="7" id="KW-0539">Nucleus</keyword>
<dbReference type="SMART" id="SM00225">
    <property type="entry name" value="BTB"/>
    <property type="match status" value="1"/>
</dbReference>
<dbReference type="GO" id="GO:0048813">
    <property type="term" value="P:dendrite morphogenesis"/>
    <property type="evidence" value="ECO:0007669"/>
    <property type="project" value="UniProtKB-ARBA"/>
</dbReference>
<evidence type="ECO:0000256" key="2">
    <source>
        <dbReference type="ARBA" id="ARBA00022723"/>
    </source>
</evidence>
<dbReference type="PROSITE" id="PS50157">
    <property type="entry name" value="ZINC_FINGER_C2H2_2"/>
    <property type="match status" value="3"/>
</dbReference>
<dbReference type="FunFam" id="3.30.160.60:FF:000417">
    <property type="entry name" value="Zinc finger protein"/>
    <property type="match status" value="1"/>
</dbReference>
<evidence type="ECO:0000256" key="4">
    <source>
        <dbReference type="ARBA" id="ARBA00022782"/>
    </source>
</evidence>
<feature type="compositionally biased region" description="Polar residues" evidence="10">
    <location>
        <begin position="215"/>
        <end position="224"/>
    </location>
</feature>
<dbReference type="Pfam" id="PF00651">
    <property type="entry name" value="BTB"/>
    <property type="match status" value="1"/>
</dbReference>
<feature type="compositionally biased region" description="Basic and acidic residues" evidence="10">
    <location>
        <begin position="185"/>
        <end position="205"/>
    </location>
</feature>
<evidence type="ECO:0000256" key="6">
    <source>
        <dbReference type="ARBA" id="ARBA00022902"/>
    </source>
</evidence>
<dbReference type="SMART" id="SM00355">
    <property type="entry name" value="ZnF_C2H2"/>
    <property type="match status" value="4"/>
</dbReference>
<evidence type="ECO:0000256" key="5">
    <source>
        <dbReference type="ARBA" id="ARBA00022833"/>
    </source>
</evidence>
<feature type="region of interest" description="Disordered" evidence="10">
    <location>
        <begin position="121"/>
        <end position="282"/>
    </location>
</feature>
<feature type="domain" description="C2H2-type" evidence="12">
    <location>
        <begin position="362"/>
        <end position="389"/>
    </location>
</feature>
<evidence type="ECO:0000256" key="3">
    <source>
        <dbReference type="ARBA" id="ARBA00022771"/>
    </source>
</evidence>
<evidence type="ECO:0000259" key="11">
    <source>
        <dbReference type="PROSITE" id="PS50097"/>
    </source>
</evidence>
<feature type="domain" description="C2H2-type" evidence="12">
    <location>
        <begin position="418"/>
        <end position="445"/>
    </location>
</feature>
<feature type="compositionally biased region" description="Pro residues" evidence="10">
    <location>
        <begin position="164"/>
        <end position="173"/>
    </location>
</feature>
<keyword evidence="3 9" id="KW-0863">Zinc-finger</keyword>
<dbReference type="Pfam" id="PF00096">
    <property type="entry name" value="zf-C2H2"/>
    <property type="match status" value="2"/>
</dbReference>
<dbReference type="GO" id="GO:0016199">
    <property type="term" value="P:axon midline choice point recognition"/>
    <property type="evidence" value="ECO:0007669"/>
    <property type="project" value="UniProtKB-ARBA"/>
</dbReference>
<keyword evidence="6" id="KW-0524">Neurogenesis</keyword>
<comment type="function">
    <text evidence="8">Putative transcription factor required for axon growth and guidance in the central and peripheral nervous systems. Repels CNS axons away from the midline by promoting the expression of the midline repellent sli and its receptor robo.</text>
</comment>
<dbReference type="GO" id="GO:0045476">
    <property type="term" value="P:nurse cell apoptotic process"/>
    <property type="evidence" value="ECO:0007669"/>
    <property type="project" value="UniProtKB-ARBA"/>
</dbReference>
<evidence type="ECO:0000256" key="10">
    <source>
        <dbReference type="SAM" id="MobiDB-lite"/>
    </source>
</evidence>
<protein>
    <recommendedName>
        <fullName evidence="14">BTB domain-containing protein</fullName>
    </recommendedName>
</protein>
<dbReference type="GO" id="GO:0008406">
    <property type="term" value="P:gonad development"/>
    <property type="evidence" value="ECO:0007669"/>
    <property type="project" value="UniProtKB-ARBA"/>
</dbReference>
<dbReference type="PANTHER" id="PTHR23110:SF111">
    <property type="entry name" value="LONGITUDINALS LACKING PROTEIN, ISOFORMS F_I_K_T"/>
    <property type="match status" value="1"/>
</dbReference>
<dbReference type="GO" id="GO:0007526">
    <property type="term" value="P:larval somatic muscle development"/>
    <property type="evidence" value="ECO:0007669"/>
    <property type="project" value="UniProtKB-ARBA"/>
</dbReference>
<proteinExistence type="predicted"/>
<dbReference type="SUPFAM" id="SSF54695">
    <property type="entry name" value="POZ domain"/>
    <property type="match status" value="1"/>
</dbReference>
<evidence type="ECO:0008006" key="14">
    <source>
        <dbReference type="Google" id="ProtNLM"/>
    </source>
</evidence>
<dbReference type="InterPro" id="IPR013087">
    <property type="entry name" value="Znf_C2H2_type"/>
</dbReference>
<feature type="domain" description="C2H2-type" evidence="12">
    <location>
        <begin position="390"/>
        <end position="417"/>
    </location>
</feature>
<evidence type="ECO:0000256" key="7">
    <source>
        <dbReference type="ARBA" id="ARBA00023242"/>
    </source>
</evidence>
<evidence type="ECO:0000259" key="12">
    <source>
        <dbReference type="PROSITE" id="PS50157"/>
    </source>
</evidence>
<dbReference type="InterPro" id="IPR000210">
    <property type="entry name" value="BTB/POZ_dom"/>
</dbReference>